<keyword evidence="4" id="KW-1185">Reference proteome</keyword>
<evidence type="ECO:0000256" key="2">
    <source>
        <dbReference type="SAM" id="Phobius"/>
    </source>
</evidence>
<organism evidence="3 4">
    <name type="scientific">Elysia marginata</name>
    <dbReference type="NCBI Taxonomy" id="1093978"/>
    <lineage>
        <taxon>Eukaryota</taxon>
        <taxon>Metazoa</taxon>
        <taxon>Spiralia</taxon>
        <taxon>Lophotrochozoa</taxon>
        <taxon>Mollusca</taxon>
        <taxon>Gastropoda</taxon>
        <taxon>Heterobranchia</taxon>
        <taxon>Euthyneura</taxon>
        <taxon>Panpulmonata</taxon>
        <taxon>Sacoglossa</taxon>
        <taxon>Placobranchoidea</taxon>
        <taxon>Plakobranchidae</taxon>
        <taxon>Elysia</taxon>
    </lineage>
</organism>
<evidence type="ECO:0000313" key="4">
    <source>
        <dbReference type="Proteomes" id="UP000762676"/>
    </source>
</evidence>
<feature type="compositionally biased region" description="Polar residues" evidence="1">
    <location>
        <begin position="334"/>
        <end position="352"/>
    </location>
</feature>
<name>A0AAV4EV57_9GAST</name>
<gene>
    <name evidence="3" type="ORF">ElyMa_001931100</name>
</gene>
<dbReference type="EMBL" id="BMAT01003905">
    <property type="protein sequence ID" value="GFR64742.1"/>
    <property type="molecule type" value="Genomic_DNA"/>
</dbReference>
<keyword evidence="2" id="KW-0472">Membrane</keyword>
<keyword evidence="2" id="KW-0812">Transmembrane</keyword>
<dbReference type="Proteomes" id="UP000762676">
    <property type="component" value="Unassembled WGS sequence"/>
</dbReference>
<keyword evidence="2" id="KW-1133">Transmembrane helix</keyword>
<reference evidence="3 4" key="1">
    <citation type="journal article" date="2021" name="Elife">
        <title>Chloroplast acquisition without the gene transfer in kleptoplastic sea slugs, Plakobranchus ocellatus.</title>
        <authorList>
            <person name="Maeda T."/>
            <person name="Takahashi S."/>
            <person name="Yoshida T."/>
            <person name="Shimamura S."/>
            <person name="Takaki Y."/>
            <person name="Nagai Y."/>
            <person name="Toyoda A."/>
            <person name="Suzuki Y."/>
            <person name="Arimoto A."/>
            <person name="Ishii H."/>
            <person name="Satoh N."/>
            <person name="Nishiyama T."/>
            <person name="Hasebe M."/>
            <person name="Maruyama T."/>
            <person name="Minagawa J."/>
            <person name="Obokata J."/>
            <person name="Shigenobu S."/>
        </authorList>
    </citation>
    <scope>NUCLEOTIDE SEQUENCE [LARGE SCALE GENOMIC DNA]</scope>
</reference>
<sequence length="554" mass="60959">MGPSRAKKLRTVFKKFLSPAPSAEKIFTLPSCSLPSQYRSLLPARDPRAEELVKLEQSSRKLRNTVLALAATLVIFIVGMVSLVVVTVFQYGTQQVQPPSDLSLTPSLVDHVTKDMKVLSEATGIKSHSYKVVLTGSQCVETCWEFSAFKFKAICERGRCRCLNKNYQRETCLPVYNRCAIQLFRPGQLKMSALQATYRDQVEPVYTCAVKSLPTSAPDKHLGGSTRNNQHDGSNFESVESSQKDSLRKTYKDENMPKEVHKFVPTRREDDATGFSFHRASGDNLSASSDSLAPNVGLSETKSKPTSTNFTPQQLAAVGDHTSQLVLERVSPRSGMQENIQLDPTSPSTAAESNRETESIRESVQLHSTPSFTAAESNLESVHLHFTSPSTAAENSRVHVISVHGDSNWRHAVTNVTVSSSRKQSIIIVLVSYGGRHWNLVVDDNIKVERILLISNHRVSSCTVSFSTRGKKSTDGSRRHTTIPSIAQVSEPASQSKSPEVTRKLLRTGYGDDRRRGSTAQLLESITKIVGDVSSFIGVARADSVIYDADFAVP</sequence>
<feature type="region of interest" description="Disordered" evidence="1">
    <location>
        <begin position="217"/>
        <end position="310"/>
    </location>
</feature>
<feature type="region of interest" description="Disordered" evidence="1">
    <location>
        <begin position="331"/>
        <end position="365"/>
    </location>
</feature>
<dbReference type="AlphaFoldDB" id="A0AAV4EV57"/>
<feature type="compositionally biased region" description="Basic and acidic residues" evidence="1">
    <location>
        <begin position="242"/>
        <end position="271"/>
    </location>
</feature>
<proteinExistence type="predicted"/>
<feature type="compositionally biased region" description="Polar residues" evidence="1">
    <location>
        <begin position="225"/>
        <end position="241"/>
    </location>
</feature>
<accession>A0AAV4EV57</accession>
<feature type="compositionally biased region" description="Polar residues" evidence="1">
    <location>
        <begin position="283"/>
        <end position="310"/>
    </location>
</feature>
<evidence type="ECO:0000256" key="1">
    <source>
        <dbReference type="SAM" id="MobiDB-lite"/>
    </source>
</evidence>
<comment type="caution">
    <text evidence="3">The sequence shown here is derived from an EMBL/GenBank/DDBJ whole genome shotgun (WGS) entry which is preliminary data.</text>
</comment>
<protein>
    <submittedName>
        <fullName evidence="3">Uncharacterized protein</fullName>
    </submittedName>
</protein>
<feature type="transmembrane region" description="Helical" evidence="2">
    <location>
        <begin position="66"/>
        <end position="89"/>
    </location>
</feature>
<evidence type="ECO:0000313" key="3">
    <source>
        <dbReference type="EMBL" id="GFR64742.1"/>
    </source>
</evidence>